<dbReference type="AlphaFoldDB" id="A0AAV5NLH6"/>
<sequence>MTVSAIYSARVVARKPADLIKKIFSEIKRWHQNYHTRKQMAEIPEYLLDDLGLTKEQVYKESHRSFWD</sequence>
<comment type="caution">
    <text evidence="2">The sequence shown here is derived from an EMBL/GenBank/DDBJ whole genome shotgun (WGS) entry which is preliminary data.</text>
</comment>
<dbReference type="Pfam" id="PF06568">
    <property type="entry name" value="YjiS-like"/>
    <property type="match status" value="1"/>
</dbReference>
<evidence type="ECO:0000313" key="3">
    <source>
        <dbReference type="Proteomes" id="UP001156690"/>
    </source>
</evidence>
<keyword evidence="3" id="KW-1185">Reference proteome</keyword>
<dbReference type="Proteomes" id="UP001156690">
    <property type="component" value="Unassembled WGS sequence"/>
</dbReference>
<evidence type="ECO:0000259" key="1">
    <source>
        <dbReference type="Pfam" id="PF06568"/>
    </source>
</evidence>
<gene>
    <name evidence="2" type="ORF">GCM10007932_08760</name>
</gene>
<reference evidence="3" key="1">
    <citation type="journal article" date="2019" name="Int. J. Syst. Evol. Microbiol.">
        <title>The Global Catalogue of Microorganisms (GCM) 10K type strain sequencing project: providing services to taxonomists for standard genome sequencing and annotation.</title>
        <authorList>
            <consortium name="The Broad Institute Genomics Platform"/>
            <consortium name="The Broad Institute Genome Sequencing Center for Infectious Disease"/>
            <person name="Wu L."/>
            <person name="Ma J."/>
        </authorList>
    </citation>
    <scope>NUCLEOTIDE SEQUENCE [LARGE SCALE GENOMIC DNA]</scope>
    <source>
        <strain evidence="3">NBRC 15640</strain>
    </source>
</reference>
<dbReference type="EMBL" id="BSNX01000007">
    <property type="protein sequence ID" value="GLQ71516.1"/>
    <property type="molecule type" value="Genomic_DNA"/>
</dbReference>
<dbReference type="RefSeq" id="WP_126610218.1">
    <property type="nucleotide sequence ID" value="NZ_AP025149.1"/>
</dbReference>
<accession>A0AAV5NLH6</accession>
<organism evidence="2 3">
    <name type="scientific">Vibrio penaeicida</name>
    <dbReference type="NCBI Taxonomy" id="104609"/>
    <lineage>
        <taxon>Bacteria</taxon>
        <taxon>Pseudomonadati</taxon>
        <taxon>Pseudomonadota</taxon>
        <taxon>Gammaproteobacteria</taxon>
        <taxon>Vibrionales</taxon>
        <taxon>Vibrionaceae</taxon>
        <taxon>Vibrio</taxon>
    </lineage>
</organism>
<evidence type="ECO:0000313" key="2">
    <source>
        <dbReference type="EMBL" id="GLQ71516.1"/>
    </source>
</evidence>
<name>A0AAV5NLH6_9VIBR</name>
<protein>
    <recommendedName>
        <fullName evidence="1">YjiS-like domain-containing protein</fullName>
    </recommendedName>
</protein>
<proteinExistence type="predicted"/>
<dbReference type="InterPro" id="IPR009506">
    <property type="entry name" value="YjiS-like"/>
</dbReference>
<feature type="domain" description="YjiS-like" evidence="1">
    <location>
        <begin position="27"/>
        <end position="58"/>
    </location>
</feature>